<keyword evidence="1" id="KW-0812">Transmembrane</keyword>
<dbReference type="OrthoDB" id="4218123at2759"/>
<evidence type="ECO:0000256" key="1">
    <source>
        <dbReference type="SAM" id="Phobius"/>
    </source>
</evidence>
<keyword evidence="1" id="KW-0472">Membrane</keyword>
<proteinExistence type="predicted"/>
<feature type="transmembrane region" description="Helical" evidence="1">
    <location>
        <begin position="6"/>
        <end position="27"/>
    </location>
</feature>
<keyword evidence="1" id="KW-1133">Transmembrane helix</keyword>
<evidence type="ECO:0000313" key="3">
    <source>
        <dbReference type="Proteomes" id="UP000019487"/>
    </source>
</evidence>
<keyword evidence="3" id="KW-1185">Reference proteome</keyword>
<feature type="transmembrane region" description="Helical" evidence="1">
    <location>
        <begin position="224"/>
        <end position="243"/>
    </location>
</feature>
<protein>
    <recommendedName>
        <fullName evidence="4">Chorismate synthase protein</fullName>
    </recommendedName>
</protein>
<feature type="transmembrane region" description="Helical" evidence="1">
    <location>
        <begin position="48"/>
        <end position="67"/>
    </location>
</feature>
<reference evidence="2 3" key="1">
    <citation type="journal article" date="2014" name="Genome Announc.">
        <title>Draft genome sequence of Sclerotinia borealis, a psychrophilic plant pathogenic fungus.</title>
        <authorList>
            <person name="Mardanov A.V."/>
            <person name="Beletsky A.V."/>
            <person name="Kadnikov V.V."/>
            <person name="Ignatov A.N."/>
            <person name="Ravin N.V."/>
        </authorList>
    </citation>
    <scope>NUCLEOTIDE SEQUENCE [LARGE SCALE GENOMIC DNA]</scope>
    <source>
        <strain evidence="3">F-4157</strain>
    </source>
</reference>
<dbReference type="HOGENOM" id="CLU_044758_1_0_1"/>
<feature type="transmembrane region" description="Helical" evidence="1">
    <location>
        <begin position="144"/>
        <end position="166"/>
    </location>
</feature>
<dbReference type="STRING" id="1432307.W9CRG5"/>
<organism evidence="2 3">
    <name type="scientific">Sclerotinia borealis (strain F-4128)</name>
    <dbReference type="NCBI Taxonomy" id="1432307"/>
    <lineage>
        <taxon>Eukaryota</taxon>
        <taxon>Fungi</taxon>
        <taxon>Dikarya</taxon>
        <taxon>Ascomycota</taxon>
        <taxon>Pezizomycotina</taxon>
        <taxon>Leotiomycetes</taxon>
        <taxon>Helotiales</taxon>
        <taxon>Sclerotiniaceae</taxon>
        <taxon>Sclerotinia</taxon>
    </lineage>
</organism>
<sequence length="351" mass="39338">MEISFGTIKSVLIFFGPILLPKAIGYYRSARAAPQIHGLAIRPAPPHVSRALTILFIASLAFLIKTFPTFTTPSLFTLTQSRLQIPTDVLFTRLQGLRPNGLLPSEELLRSKFTSIESRLLYLKYGPDTITDCLFCTPEDPSSYLYYSLVSILVPHLFNLFILALVTSGLFIGKEASIWRPTATMAAVAIAILDIYFVSSYNHQSNSRTTRFEEIDFFHWNMQLYRNIALAALDGLLGYLLYLSSTHRAFLTPPTSAERIEATTKIIDQARGRLNGIALMRNATVRDRDLREKVEEYWVREGNVMREVLETREVVDGVRNALESRVDLVAVQRDAEGFAEAVLGAAANVVV</sequence>
<evidence type="ECO:0008006" key="4">
    <source>
        <dbReference type="Google" id="ProtNLM"/>
    </source>
</evidence>
<evidence type="ECO:0000313" key="2">
    <source>
        <dbReference type="EMBL" id="ESZ97085.1"/>
    </source>
</evidence>
<dbReference type="PANTHER" id="PTHR39470">
    <property type="entry name" value="CHROMOSOME 10, WHOLE GENOME SHOTGUN SEQUENCE"/>
    <property type="match status" value="1"/>
</dbReference>
<comment type="caution">
    <text evidence="2">The sequence shown here is derived from an EMBL/GenBank/DDBJ whole genome shotgun (WGS) entry which is preliminary data.</text>
</comment>
<dbReference type="EMBL" id="AYSA01000102">
    <property type="protein sequence ID" value="ESZ97085.1"/>
    <property type="molecule type" value="Genomic_DNA"/>
</dbReference>
<gene>
    <name evidence="2" type="ORF">SBOR_2515</name>
</gene>
<name>W9CRG5_SCLBF</name>
<dbReference type="AlphaFoldDB" id="W9CRG5"/>
<accession>W9CRG5</accession>
<feature type="transmembrane region" description="Helical" evidence="1">
    <location>
        <begin position="178"/>
        <end position="198"/>
    </location>
</feature>
<dbReference type="Proteomes" id="UP000019487">
    <property type="component" value="Unassembled WGS sequence"/>
</dbReference>
<dbReference type="PANTHER" id="PTHR39470:SF1">
    <property type="entry name" value="CHORISMATE SYNTHASE PROTEIN"/>
    <property type="match status" value="1"/>
</dbReference>